<evidence type="ECO:0000313" key="2">
    <source>
        <dbReference type="EMBL" id="ONK76171.1"/>
    </source>
</evidence>
<feature type="region of interest" description="Disordered" evidence="1">
    <location>
        <begin position="1"/>
        <end position="89"/>
    </location>
</feature>
<dbReference type="Proteomes" id="UP000243459">
    <property type="component" value="Chromosome 3"/>
</dbReference>
<evidence type="ECO:0000313" key="3">
    <source>
        <dbReference type="Proteomes" id="UP000243459"/>
    </source>
</evidence>
<reference evidence="3" key="1">
    <citation type="journal article" date="2017" name="Nat. Commun.">
        <title>The asparagus genome sheds light on the origin and evolution of a young Y chromosome.</title>
        <authorList>
            <person name="Harkess A."/>
            <person name="Zhou J."/>
            <person name="Xu C."/>
            <person name="Bowers J.E."/>
            <person name="Van der Hulst R."/>
            <person name="Ayyampalayam S."/>
            <person name="Mercati F."/>
            <person name="Riccardi P."/>
            <person name="McKain M.R."/>
            <person name="Kakrana A."/>
            <person name="Tang H."/>
            <person name="Ray J."/>
            <person name="Groenendijk J."/>
            <person name="Arikit S."/>
            <person name="Mathioni S.M."/>
            <person name="Nakano M."/>
            <person name="Shan H."/>
            <person name="Telgmann-Rauber A."/>
            <person name="Kanno A."/>
            <person name="Yue Z."/>
            <person name="Chen H."/>
            <person name="Li W."/>
            <person name="Chen Y."/>
            <person name="Xu X."/>
            <person name="Zhang Y."/>
            <person name="Luo S."/>
            <person name="Chen H."/>
            <person name="Gao J."/>
            <person name="Mao Z."/>
            <person name="Pires J.C."/>
            <person name="Luo M."/>
            <person name="Kudrna D."/>
            <person name="Wing R.A."/>
            <person name="Meyers B.C."/>
            <person name="Yi K."/>
            <person name="Kong H."/>
            <person name="Lavrijsen P."/>
            <person name="Sunseri F."/>
            <person name="Falavigna A."/>
            <person name="Ye Y."/>
            <person name="Leebens-Mack J.H."/>
            <person name="Chen G."/>
        </authorList>
    </citation>
    <scope>NUCLEOTIDE SEQUENCE [LARGE SCALE GENOMIC DNA]</scope>
    <source>
        <strain evidence="3">cv. DH0086</strain>
    </source>
</reference>
<proteinExistence type="predicted"/>
<dbReference type="Gramene" id="ONK76171">
    <property type="protein sequence ID" value="ONK76171"/>
    <property type="gene ID" value="A4U43_C03F24680"/>
</dbReference>
<accession>A0A5P1FHP9</accession>
<keyword evidence="3" id="KW-1185">Reference proteome</keyword>
<dbReference type="AlphaFoldDB" id="A0A5P1FHP9"/>
<sequence length="155" mass="16882">MSATKPMTPPSNRRKSLVSASHFDFGRGDRPLPKSSLSASPQNPPFEIDPKSARFGLSHFDFAQANPPPPLGLRNRRPPSLVSSREANPDSPFRSLLTALAYVFGVFAGPLRLGCIATSVSNSKPKPKLILTELMTSCVAIDRLAFQPERRLPES</sequence>
<evidence type="ECO:0000256" key="1">
    <source>
        <dbReference type="SAM" id="MobiDB-lite"/>
    </source>
</evidence>
<organism evidence="2 3">
    <name type="scientific">Asparagus officinalis</name>
    <name type="common">Garden asparagus</name>
    <dbReference type="NCBI Taxonomy" id="4686"/>
    <lineage>
        <taxon>Eukaryota</taxon>
        <taxon>Viridiplantae</taxon>
        <taxon>Streptophyta</taxon>
        <taxon>Embryophyta</taxon>
        <taxon>Tracheophyta</taxon>
        <taxon>Spermatophyta</taxon>
        <taxon>Magnoliopsida</taxon>
        <taxon>Liliopsida</taxon>
        <taxon>Asparagales</taxon>
        <taxon>Asparagaceae</taxon>
        <taxon>Asparagoideae</taxon>
        <taxon>Asparagus</taxon>
    </lineage>
</organism>
<dbReference type="EMBL" id="CM007383">
    <property type="protein sequence ID" value="ONK76171.1"/>
    <property type="molecule type" value="Genomic_DNA"/>
</dbReference>
<protein>
    <submittedName>
        <fullName evidence="2">Uncharacterized protein</fullName>
    </submittedName>
</protein>
<gene>
    <name evidence="2" type="ORF">A4U43_C03F24680</name>
</gene>
<name>A0A5P1FHP9_ASPOF</name>